<comment type="caution">
    <text evidence="1">The sequence shown here is derived from an EMBL/GenBank/DDBJ whole genome shotgun (WGS) entry which is preliminary data.</text>
</comment>
<proteinExistence type="predicted"/>
<reference evidence="1 2" key="1">
    <citation type="submission" date="2020-08" db="EMBL/GenBank/DDBJ databases">
        <title>Genomic Encyclopedia of Type Strains, Phase III (KMG-III): the genomes of soil and plant-associated and newly described type strains.</title>
        <authorList>
            <person name="Whitman W."/>
        </authorList>
    </citation>
    <scope>NUCLEOTIDE SEQUENCE [LARGE SCALE GENOMIC DNA]</scope>
    <source>
        <strain evidence="1 2">CECT 8305</strain>
    </source>
</reference>
<dbReference type="Proteomes" id="UP000588098">
    <property type="component" value="Unassembled WGS sequence"/>
</dbReference>
<keyword evidence="2" id="KW-1185">Reference proteome</keyword>
<evidence type="ECO:0000313" key="1">
    <source>
        <dbReference type="EMBL" id="MBB5938480.1"/>
    </source>
</evidence>
<dbReference type="AlphaFoldDB" id="A0A7W9QDZ5"/>
<organism evidence="1 2">
    <name type="scientific">Streptomyces zagrosensis</name>
    <dbReference type="NCBI Taxonomy" id="1042984"/>
    <lineage>
        <taxon>Bacteria</taxon>
        <taxon>Bacillati</taxon>
        <taxon>Actinomycetota</taxon>
        <taxon>Actinomycetes</taxon>
        <taxon>Kitasatosporales</taxon>
        <taxon>Streptomycetaceae</taxon>
        <taxon>Streptomyces</taxon>
    </lineage>
</organism>
<dbReference type="EMBL" id="JACHJL010000016">
    <property type="protein sequence ID" value="MBB5938480.1"/>
    <property type="molecule type" value="Genomic_DNA"/>
</dbReference>
<sequence length="32" mass="3586">MAELATARDEARRELLWLRSDAGDRARSNLAA</sequence>
<protein>
    <submittedName>
        <fullName evidence="1">Uncharacterized protein</fullName>
    </submittedName>
</protein>
<evidence type="ECO:0000313" key="2">
    <source>
        <dbReference type="Proteomes" id="UP000588098"/>
    </source>
</evidence>
<gene>
    <name evidence="1" type="ORF">FHS42_005569</name>
</gene>
<accession>A0A7W9QDZ5</accession>
<name>A0A7W9QDZ5_9ACTN</name>